<dbReference type="Pfam" id="PF01663">
    <property type="entry name" value="Phosphodiest"/>
    <property type="match status" value="1"/>
</dbReference>
<comment type="subcellular location">
    <subcellularLocation>
        <location evidence="1">Endoplasmic reticulum membrane</location>
        <topology evidence="1">Multi-pass membrane protein</topology>
    </subcellularLocation>
</comment>
<dbReference type="OrthoDB" id="272139at2759"/>
<evidence type="ECO:0000256" key="1">
    <source>
        <dbReference type="ARBA" id="ARBA00004477"/>
    </source>
</evidence>
<feature type="transmembrane region" description="Helical" evidence="11">
    <location>
        <begin position="800"/>
        <end position="820"/>
    </location>
</feature>
<dbReference type="GO" id="GO:0006506">
    <property type="term" value="P:GPI anchor biosynthetic process"/>
    <property type="evidence" value="ECO:0007669"/>
    <property type="project" value="UniProtKB-UniPathway"/>
</dbReference>
<evidence type="ECO:0000256" key="8">
    <source>
        <dbReference type="ARBA" id="ARBA00022989"/>
    </source>
</evidence>
<dbReference type="PANTHER" id="PTHR23071:SF1">
    <property type="entry name" value="GPI ETHANOLAMINE PHOSPHATE TRANSFERASE 3"/>
    <property type="match status" value="1"/>
</dbReference>
<keyword evidence="10" id="KW-0325">Glycoprotein</keyword>
<keyword evidence="4" id="KW-0337">GPI-anchor biosynthesis</keyword>
<dbReference type="UniPathway" id="UPA00196"/>
<comment type="similarity">
    <text evidence="3">Belongs to the PIGG/PIGN/PIGO family. PIGO subfamily.</text>
</comment>
<feature type="transmembrane region" description="Helical" evidence="11">
    <location>
        <begin position="609"/>
        <end position="633"/>
    </location>
</feature>
<keyword evidence="13" id="KW-1185">Reference proteome</keyword>
<dbReference type="RefSeq" id="XP_022669008.1">
    <property type="nucleotide sequence ID" value="XM_022813273.1"/>
</dbReference>
<dbReference type="FunCoup" id="A0A7M7KUF0">
    <property type="interactions" value="960"/>
</dbReference>
<evidence type="ECO:0000313" key="13">
    <source>
        <dbReference type="Proteomes" id="UP000594260"/>
    </source>
</evidence>
<dbReference type="SUPFAM" id="SSF53649">
    <property type="entry name" value="Alkaline phosphatase-like"/>
    <property type="match status" value="1"/>
</dbReference>
<evidence type="ECO:0000256" key="4">
    <source>
        <dbReference type="ARBA" id="ARBA00022502"/>
    </source>
</evidence>
<name>A0A7M7KUF0_VARDE</name>
<keyword evidence="9 11" id="KW-0472">Membrane</keyword>
<dbReference type="OMA" id="CHDYARE"/>
<feature type="transmembrane region" description="Helical" evidence="11">
    <location>
        <begin position="486"/>
        <end position="503"/>
    </location>
</feature>
<keyword evidence="7" id="KW-0256">Endoplasmic reticulum</keyword>
<comment type="pathway">
    <text evidence="2">Glycolipid biosynthesis; glycosylphosphatidylinositol-anchor biosynthesis.</text>
</comment>
<accession>A0A7M7KUF0</accession>
<evidence type="ECO:0008006" key="14">
    <source>
        <dbReference type="Google" id="ProtNLM"/>
    </source>
</evidence>
<evidence type="ECO:0000256" key="9">
    <source>
        <dbReference type="ARBA" id="ARBA00023136"/>
    </source>
</evidence>
<dbReference type="Proteomes" id="UP000594260">
    <property type="component" value="Unplaced"/>
</dbReference>
<dbReference type="InterPro" id="IPR039524">
    <property type="entry name" value="PIGO/GPI13"/>
</dbReference>
<evidence type="ECO:0000256" key="2">
    <source>
        <dbReference type="ARBA" id="ARBA00004687"/>
    </source>
</evidence>
<dbReference type="CDD" id="cd16023">
    <property type="entry name" value="GPI_EPT_3"/>
    <property type="match status" value="1"/>
</dbReference>
<evidence type="ECO:0000256" key="11">
    <source>
        <dbReference type="SAM" id="Phobius"/>
    </source>
</evidence>
<proteinExistence type="inferred from homology"/>
<evidence type="ECO:0000256" key="7">
    <source>
        <dbReference type="ARBA" id="ARBA00022824"/>
    </source>
</evidence>
<dbReference type="GeneID" id="111253603"/>
<dbReference type="GO" id="GO:0005789">
    <property type="term" value="C:endoplasmic reticulum membrane"/>
    <property type="evidence" value="ECO:0007669"/>
    <property type="project" value="UniProtKB-SubCell"/>
</dbReference>
<dbReference type="Gene3D" id="3.40.720.10">
    <property type="entry name" value="Alkaline Phosphatase, subunit A"/>
    <property type="match status" value="1"/>
</dbReference>
<protein>
    <recommendedName>
        <fullName evidence="14">GPI ethanolamine phosphate transferase 3</fullName>
    </recommendedName>
</protein>
<dbReference type="CTD" id="37118"/>
<evidence type="ECO:0000313" key="12">
    <source>
        <dbReference type="EnsemblMetazoa" id="XP_022669008"/>
    </source>
</evidence>
<feature type="transmembrane region" description="Helical" evidence="11">
    <location>
        <begin position="534"/>
        <end position="556"/>
    </location>
</feature>
<sequence>MPVPNIRYGSILFLFFLGAYLFCRGFFLHRNLSMKKSDCHDLRDFHNIQLQGLCWSEPRFNRTVILIIDALKYEFTVTVDDIHAHWANKMPIFEQLRFRYPQSTYHARYVADSPTTTLQRLTALMTGGMPTFIDAATNFYQTAIIEDNLIRQMADNGKRIVFLGDDTWMNLLPGAFHRSYPFPSFVVHDLHTVDDGIISHIYDELAKSDVDILIAHFLGVDHCGHWHHQDHPEMASKLSQMNRVVANISSQLHETDLLIVLGDHGMTLSGDHGGDAEDEITAALFMYAPGGAATTAASGKTDGKASLSQPLVRHVELDESKVSQIDLVPTLSLLLGLPIPFSSLGRVIEPLFISQPPLGNELIALWINVQQVQRYVNVSGHLLKLLPHTHKAHQLNRLWDVLAVNFNDSLSATSLHRAATKYLSQVQAVARSVFTVFNIPFMGLGLLHLSVATLIAVLSARKDAFSNSNNNSNSIVPPPEFSEKAMYNWVVILTTGVSCLGYFSNSFIINEDQASLYFLQGLAALAMVASRHNWCNLLVIIALMAAIRIFTPYGWICRYEQGCQPDARLDEHIMDPLGVIIAVVCVVALVGVAIWCIKTGFKDPGSYANSIGAQTITVLLNVGACCLLAYWFLHIQDQAKLKAFGNYKEHLPNASFLCLLGLQLALVLHRKYAMDRVTLRLNYVLLHAVGLTLMLSVYTSPSRVPSLTVATACLLLMHIYRAVPEELEGALAVALMSNVFFATGHQHTFQQIQWRAGFIGTTGNSLVLPGIRVILNTFSGHILIAFLLPSVLRRGLPKSSFVAILLLRMTSQCFSCFILRQHLMLWAVFAMRLLFAIVECFVLLLGVTLGRIICQNSACWSLRHHLGVLMNGGIPQHFTRSDSTTTSGFNRKKPKAK</sequence>
<dbReference type="KEGG" id="vde:111253603"/>
<keyword evidence="6 11" id="KW-0812">Transmembrane</keyword>
<evidence type="ECO:0000256" key="10">
    <source>
        <dbReference type="ARBA" id="ARBA00023180"/>
    </source>
</evidence>
<evidence type="ECO:0000256" key="3">
    <source>
        <dbReference type="ARBA" id="ARBA00008695"/>
    </source>
</evidence>
<dbReference type="GO" id="GO:0051377">
    <property type="term" value="F:mannose-ethanolamine phosphotransferase activity"/>
    <property type="evidence" value="ECO:0007669"/>
    <property type="project" value="InterPro"/>
</dbReference>
<feature type="transmembrane region" description="Helical" evidence="11">
    <location>
        <begin position="441"/>
        <end position="460"/>
    </location>
</feature>
<evidence type="ECO:0000256" key="5">
    <source>
        <dbReference type="ARBA" id="ARBA00022679"/>
    </source>
</evidence>
<keyword evidence="8 11" id="KW-1133">Transmembrane helix</keyword>
<feature type="transmembrane region" description="Helical" evidence="11">
    <location>
        <begin position="6"/>
        <end position="27"/>
    </location>
</feature>
<feature type="transmembrane region" description="Helical" evidence="11">
    <location>
        <begin position="826"/>
        <end position="847"/>
    </location>
</feature>
<feature type="transmembrane region" description="Helical" evidence="11">
    <location>
        <begin position="681"/>
        <end position="698"/>
    </location>
</feature>
<dbReference type="InParanoid" id="A0A7M7KUF0"/>
<keyword evidence="5" id="KW-0808">Transferase</keyword>
<feature type="transmembrane region" description="Helical" evidence="11">
    <location>
        <begin position="653"/>
        <end position="669"/>
    </location>
</feature>
<dbReference type="InterPro" id="IPR017850">
    <property type="entry name" value="Alkaline_phosphatase_core_sf"/>
</dbReference>
<dbReference type="PANTHER" id="PTHR23071">
    <property type="entry name" value="PHOSPHATIDYLINOSITOL GLYCAN"/>
    <property type="match status" value="1"/>
</dbReference>
<evidence type="ECO:0000256" key="6">
    <source>
        <dbReference type="ARBA" id="ARBA00022692"/>
    </source>
</evidence>
<feature type="transmembrane region" description="Helical" evidence="11">
    <location>
        <begin position="769"/>
        <end position="788"/>
    </location>
</feature>
<dbReference type="InterPro" id="IPR037675">
    <property type="entry name" value="PIG-O_N"/>
</dbReference>
<dbReference type="AlphaFoldDB" id="A0A7M7KUF0"/>
<dbReference type="EnsemblMetazoa" id="XM_022813273">
    <property type="protein sequence ID" value="XP_022669008"/>
    <property type="gene ID" value="LOC111253603"/>
</dbReference>
<organism evidence="12 13">
    <name type="scientific">Varroa destructor</name>
    <name type="common">Honeybee mite</name>
    <dbReference type="NCBI Taxonomy" id="109461"/>
    <lineage>
        <taxon>Eukaryota</taxon>
        <taxon>Metazoa</taxon>
        <taxon>Ecdysozoa</taxon>
        <taxon>Arthropoda</taxon>
        <taxon>Chelicerata</taxon>
        <taxon>Arachnida</taxon>
        <taxon>Acari</taxon>
        <taxon>Parasitiformes</taxon>
        <taxon>Mesostigmata</taxon>
        <taxon>Gamasina</taxon>
        <taxon>Dermanyssoidea</taxon>
        <taxon>Varroidae</taxon>
        <taxon>Varroa</taxon>
    </lineage>
</organism>
<feature type="transmembrane region" description="Helical" evidence="11">
    <location>
        <begin position="576"/>
        <end position="597"/>
    </location>
</feature>
<dbReference type="InterPro" id="IPR002591">
    <property type="entry name" value="Phosphodiest/P_Trfase"/>
</dbReference>
<reference evidence="12" key="1">
    <citation type="submission" date="2021-01" db="UniProtKB">
        <authorList>
            <consortium name="EnsemblMetazoa"/>
        </authorList>
    </citation>
    <scope>IDENTIFICATION</scope>
</reference>